<keyword evidence="2" id="KW-1185">Reference proteome</keyword>
<reference evidence="1 2" key="1">
    <citation type="journal article" date="2016" name="Genome Announc.">
        <title>Complete Genome Sequence of Bacillus megaterium Bacteriophage Eldridge.</title>
        <authorList>
            <person name="Reveille A.M."/>
            <person name="Eldridge K.A."/>
            <person name="Temple L.M."/>
        </authorList>
    </citation>
    <scope>NUCLEOTIDE SEQUENCE [LARGE SCALE GENOMIC DNA]</scope>
</reference>
<name>A0A0Y0AFI9_9CAUD</name>
<evidence type="ECO:0000313" key="2">
    <source>
        <dbReference type="Proteomes" id="UP000204502"/>
    </source>
</evidence>
<gene>
    <name evidence="1" type="ORF">Eldridge_0113</name>
</gene>
<dbReference type="RefSeq" id="YP_009274817.1">
    <property type="nucleotide sequence ID" value="NC_030920.1"/>
</dbReference>
<dbReference type="KEGG" id="vg:28801772"/>
<dbReference type="GeneID" id="28801772"/>
<dbReference type="Proteomes" id="UP000204502">
    <property type="component" value="Segment"/>
</dbReference>
<accession>A0A0Y0AFI9</accession>
<protein>
    <submittedName>
        <fullName evidence="1">Uncharacterized protein</fullName>
    </submittedName>
</protein>
<sequence length="84" mass="9405">MEAANLSLEEAIAIMKMGYVMSPSLGSYDYYALKQTKTFDKSGTGLVLYGFDMDELTAVQPDELEVIEKATWHVISGPWEEYGE</sequence>
<evidence type="ECO:0000313" key="1">
    <source>
        <dbReference type="EMBL" id="AMB18693.1"/>
    </source>
</evidence>
<dbReference type="OrthoDB" id="36162at10239"/>
<dbReference type="EMBL" id="KU253712">
    <property type="protein sequence ID" value="AMB18693.1"/>
    <property type="molecule type" value="Genomic_DNA"/>
</dbReference>
<organism evidence="1 2">
    <name type="scientific">Bacillus phage Eldridge</name>
    <dbReference type="NCBI Taxonomy" id="1776293"/>
    <lineage>
        <taxon>Viruses</taxon>
        <taxon>Duplodnaviria</taxon>
        <taxon>Heunggongvirae</taxon>
        <taxon>Uroviricota</taxon>
        <taxon>Caudoviricetes</taxon>
        <taxon>Herelleviridae</taxon>
        <taxon>Bastillevirinae</taxon>
        <taxon>Eldridgevirus</taxon>
        <taxon>Eldridgevirus eldridge</taxon>
    </lineage>
</organism>
<proteinExistence type="predicted"/>